<evidence type="ECO:0000256" key="1">
    <source>
        <dbReference type="SAM" id="MobiDB-lite"/>
    </source>
</evidence>
<evidence type="ECO:0000256" key="2">
    <source>
        <dbReference type="SAM" id="SignalP"/>
    </source>
</evidence>
<sequence length="227" mass="25643">MLRAIVISLGLWLAVAEQGKGDTPPAYSSITLEKLVEFSQSALTDDNSDITLRCSACSILATKLEDAFEGKPAVYIEFKGWDRPTRVSKLKKQLMKGCDDILEMKISQTGNRTERIWEDHMALIHRGGSQSKVVHLPSSSRDLYKVCKSYLDVDLPDLVDRMSSYISVVIGKGAKARNQRLVDFKFREEICMKQVKFCGLKPANAAEVEEEDDEEFGWEEDDEKEEL</sequence>
<protein>
    <recommendedName>
        <fullName evidence="4">DUF3456 domain-containing protein</fullName>
    </recommendedName>
</protein>
<organism evidence="3">
    <name type="scientific">Prymnesium polylepis</name>
    <dbReference type="NCBI Taxonomy" id="72548"/>
    <lineage>
        <taxon>Eukaryota</taxon>
        <taxon>Haptista</taxon>
        <taxon>Haptophyta</taxon>
        <taxon>Prymnesiophyceae</taxon>
        <taxon>Prymnesiales</taxon>
        <taxon>Prymnesiaceae</taxon>
        <taxon>Prymnesium</taxon>
    </lineage>
</organism>
<dbReference type="EMBL" id="HBKO01034152">
    <property type="protein sequence ID" value="CAE2255772.1"/>
    <property type="molecule type" value="Transcribed_RNA"/>
</dbReference>
<proteinExistence type="predicted"/>
<reference evidence="3" key="1">
    <citation type="submission" date="2021-01" db="EMBL/GenBank/DDBJ databases">
        <authorList>
            <person name="Corre E."/>
            <person name="Pelletier E."/>
            <person name="Niang G."/>
            <person name="Scheremetjew M."/>
            <person name="Finn R."/>
            <person name="Kale V."/>
            <person name="Holt S."/>
            <person name="Cochrane G."/>
            <person name="Meng A."/>
            <person name="Brown T."/>
            <person name="Cohen L."/>
        </authorList>
    </citation>
    <scope>NUCLEOTIDE SEQUENCE</scope>
    <source>
        <strain evidence="3">UIO037</strain>
    </source>
</reference>
<name>A0A6V4DWP5_9EUKA</name>
<dbReference type="AlphaFoldDB" id="A0A6V4DWP5"/>
<feature type="region of interest" description="Disordered" evidence="1">
    <location>
        <begin position="205"/>
        <end position="227"/>
    </location>
</feature>
<feature type="chain" id="PRO_5030161079" description="DUF3456 domain-containing protein" evidence="2">
    <location>
        <begin position="17"/>
        <end position="227"/>
    </location>
</feature>
<gene>
    <name evidence="3" type="ORF">CPOL0286_LOCUS15513</name>
</gene>
<keyword evidence="2" id="KW-0732">Signal</keyword>
<evidence type="ECO:0008006" key="4">
    <source>
        <dbReference type="Google" id="ProtNLM"/>
    </source>
</evidence>
<feature type="signal peptide" evidence="2">
    <location>
        <begin position="1"/>
        <end position="16"/>
    </location>
</feature>
<accession>A0A6V4DWP5</accession>
<feature type="compositionally biased region" description="Acidic residues" evidence="1">
    <location>
        <begin position="207"/>
        <end position="227"/>
    </location>
</feature>
<evidence type="ECO:0000313" key="3">
    <source>
        <dbReference type="EMBL" id="CAE2255772.1"/>
    </source>
</evidence>